<dbReference type="SUPFAM" id="SSF53300">
    <property type="entry name" value="vWA-like"/>
    <property type="match status" value="1"/>
</dbReference>
<dbReference type="RefSeq" id="WP_146941361.1">
    <property type="nucleotide sequence ID" value="NZ_BJYJ01000010.1"/>
</dbReference>
<evidence type="ECO:0000259" key="1">
    <source>
        <dbReference type="PROSITE" id="PS50234"/>
    </source>
</evidence>
<dbReference type="InterPro" id="IPR002035">
    <property type="entry name" value="VWF_A"/>
</dbReference>
<evidence type="ECO:0000313" key="3">
    <source>
        <dbReference type="Proteomes" id="UP000321863"/>
    </source>
</evidence>
<organism evidence="2 3">
    <name type="scientific">Chryseobacterium hagamense</name>
    <dbReference type="NCBI Taxonomy" id="395935"/>
    <lineage>
        <taxon>Bacteria</taxon>
        <taxon>Pseudomonadati</taxon>
        <taxon>Bacteroidota</taxon>
        <taxon>Flavobacteriia</taxon>
        <taxon>Flavobacteriales</taxon>
        <taxon>Weeksellaceae</taxon>
        <taxon>Chryseobacterium group</taxon>
        <taxon>Chryseobacterium</taxon>
    </lineage>
</organism>
<proteinExistence type="predicted"/>
<dbReference type="Pfam" id="PF13519">
    <property type="entry name" value="VWA_2"/>
    <property type="match status" value="1"/>
</dbReference>
<dbReference type="PROSITE" id="PS50234">
    <property type="entry name" value="VWFA"/>
    <property type="match status" value="1"/>
</dbReference>
<gene>
    <name evidence="2" type="ORF">CHA01nite_21570</name>
</gene>
<sequence length="273" mass="31145">MKYFAFLLFFLLINCDKKENQHLIKPQHIPQENIALLVDNSLTMLAPDFQPNRIITMKEVIVNLIKKKKENQAFSIVVFAGNSFLLCPLTKDKNQLLSAVDKLDRGIMKMIPGTNFSNTLFNGIASLKNQSGNRTMILFTDGKENLKSYPYQLALDDAAGKNIRIDAVVITAKDSVMMPSTMDLNGNIQFAKVKAEPIDRILIRKITSETGGDFKVFYTKKELMEFDIIRFISEKPKESKPAKKTARINENKLSKIYEEIQRTNDSLKILFEK</sequence>
<dbReference type="Proteomes" id="UP000321863">
    <property type="component" value="Unassembled WGS sequence"/>
</dbReference>
<accession>A0A511YMJ3</accession>
<evidence type="ECO:0000313" key="2">
    <source>
        <dbReference type="EMBL" id="GEN76417.1"/>
    </source>
</evidence>
<dbReference type="InterPro" id="IPR036465">
    <property type="entry name" value="vWFA_dom_sf"/>
</dbReference>
<comment type="caution">
    <text evidence="2">The sequence shown here is derived from an EMBL/GenBank/DDBJ whole genome shotgun (WGS) entry which is preliminary data.</text>
</comment>
<dbReference type="AlphaFoldDB" id="A0A511YMJ3"/>
<dbReference type="SMART" id="SM00327">
    <property type="entry name" value="VWA"/>
    <property type="match status" value="1"/>
</dbReference>
<dbReference type="EMBL" id="BJYJ01000010">
    <property type="protein sequence ID" value="GEN76417.1"/>
    <property type="molecule type" value="Genomic_DNA"/>
</dbReference>
<reference evidence="2 3" key="1">
    <citation type="submission" date="2019-07" db="EMBL/GenBank/DDBJ databases">
        <title>Whole genome shotgun sequence of Chryseobacterium hagamense NBRC 105253.</title>
        <authorList>
            <person name="Hosoyama A."/>
            <person name="Uohara A."/>
            <person name="Ohji S."/>
            <person name="Ichikawa N."/>
        </authorList>
    </citation>
    <scope>NUCLEOTIDE SEQUENCE [LARGE SCALE GENOMIC DNA]</scope>
    <source>
        <strain evidence="2 3">NBRC 105253</strain>
    </source>
</reference>
<protein>
    <recommendedName>
        <fullName evidence="1">VWFA domain-containing protein</fullName>
    </recommendedName>
</protein>
<feature type="domain" description="VWFA" evidence="1">
    <location>
        <begin position="33"/>
        <end position="170"/>
    </location>
</feature>
<keyword evidence="3" id="KW-1185">Reference proteome</keyword>
<dbReference type="OrthoDB" id="6206554at2"/>
<name>A0A511YMJ3_9FLAO</name>
<dbReference type="Gene3D" id="3.40.50.410">
    <property type="entry name" value="von Willebrand factor, type A domain"/>
    <property type="match status" value="1"/>
</dbReference>